<comment type="function">
    <text evidence="12">Required for formation of the rod structure in the basal body of the flagellar apparatus. Together with FliI and FliH, may constitute the export apparatus of flagellin.</text>
</comment>
<evidence type="ECO:0000313" key="16">
    <source>
        <dbReference type="Proteomes" id="UP000318294"/>
    </source>
</evidence>
<dbReference type="FunFam" id="3.40.1690.10:FF:000001">
    <property type="entry name" value="Flagellar biosynthetic protein FlhB"/>
    <property type="match status" value="1"/>
</dbReference>
<feature type="transmembrane region" description="Helical" evidence="14">
    <location>
        <begin position="187"/>
        <end position="209"/>
    </location>
</feature>
<feature type="transmembrane region" description="Helical" evidence="14">
    <location>
        <begin position="90"/>
        <end position="114"/>
    </location>
</feature>
<dbReference type="GO" id="GO:0044781">
    <property type="term" value="P:bacterial-type flagellum organization"/>
    <property type="evidence" value="ECO:0007669"/>
    <property type="project" value="UniProtKB-KW"/>
</dbReference>
<organism evidence="15 16">
    <name type="scientific">Tepidimonas charontis</name>
    <dbReference type="NCBI Taxonomy" id="2267262"/>
    <lineage>
        <taxon>Bacteria</taxon>
        <taxon>Pseudomonadati</taxon>
        <taxon>Pseudomonadota</taxon>
        <taxon>Betaproteobacteria</taxon>
        <taxon>Burkholderiales</taxon>
        <taxon>Tepidimonas</taxon>
    </lineage>
</organism>
<dbReference type="PANTHER" id="PTHR30531">
    <property type="entry name" value="FLAGELLAR BIOSYNTHETIC PROTEIN FLHB"/>
    <property type="match status" value="1"/>
</dbReference>
<comment type="similarity">
    <text evidence="2">Belongs to the type III secretion exporter family.</text>
</comment>
<evidence type="ECO:0000256" key="11">
    <source>
        <dbReference type="ARBA" id="ARBA00023225"/>
    </source>
</evidence>
<protein>
    <recommendedName>
        <fullName evidence="3">Flagellar biosynthetic protein FlhB</fullName>
    </recommendedName>
</protein>
<keyword evidence="9 14" id="KW-1133">Transmembrane helix</keyword>
<evidence type="ECO:0000256" key="1">
    <source>
        <dbReference type="ARBA" id="ARBA00004651"/>
    </source>
</evidence>
<dbReference type="Proteomes" id="UP000318294">
    <property type="component" value="Unassembled WGS sequence"/>
</dbReference>
<reference evidence="15 16" key="1">
    <citation type="submission" date="2019-07" db="EMBL/GenBank/DDBJ databases">
        <title>Tepidimonas charontis SPSP-6 draft genome.</title>
        <authorList>
            <person name="Da Costa M.S."/>
            <person name="Froufe H.J.C."/>
            <person name="Egas C."/>
            <person name="Albuquerque L."/>
        </authorList>
    </citation>
    <scope>NUCLEOTIDE SEQUENCE [LARGE SCALE GENOMIC DNA]</scope>
    <source>
        <strain evidence="15 16">SPSP-6</strain>
    </source>
</reference>
<evidence type="ECO:0000256" key="10">
    <source>
        <dbReference type="ARBA" id="ARBA00023136"/>
    </source>
</evidence>
<evidence type="ECO:0000313" key="15">
    <source>
        <dbReference type="EMBL" id="TSE34804.1"/>
    </source>
</evidence>
<keyword evidence="15" id="KW-0282">Flagellum</keyword>
<dbReference type="RefSeq" id="WP_144328123.1">
    <property type="nucleotide sequence ID" value="NZ_VJON01000014.1"/>
</dbReference>
<accession>A0A554XG52</accession>
<feature type="compositionally biased region" description="Pro residues" evidence="13">
    <location>
        <begin position="358"/>
        <end position="370"/>
    </location>
</feature>
<keyword evidence="8" id="KW-0653">Protein transport</keyword>
<feature type="compositionally biased region" description="Polar residues" evidence="13">
    <location>
        <begin position="1"/>
        <end position="11"/>
    </location>
</feature>
<dbReference type="Gene3D" id="6.10.250.2080">
    <property type="match status" value="1"/>
</dbReference>
<comment type="caution">
    <text evidence="15">The sequence shown here is derived from an EMBL/GenBank/DDBJ whole genome shotgun (WGS) entry which is preliminary data.</text>
</comment>
<feature type="region of interest" description="Disordered" evidence="13">
    <location>
        <begin position="356"/>
        <end position="380"/>
    </location>
</feature>
<evidence type="ECO:0000256" key="12">
    <source>
        <dbReference type="ARBA" id="ARBA00025078"/>
    </source>
</evidence>
<keyword evidence="7" id="KW-1005">Bacterial flagellum biogenesis</keyword>
<keyword evidence="10 14" id="KW-0472">Membrane</keyword>
<evidence type="ECO:0000256" key="5">
    <source>
        <dbReference type="ARBA" id="ARBA00022475"/>
    </source>
</evidence>
<comment type="subcellular location">
    <subcellularLocation>
        <location evidence="1">Cell membrane</location>
        <topology evidence="1">Multi-pass membrane protein</topology>
    </subcellularLocation>
</comment>
<sequence length="380" mass="41928">MESTQDKSQPATPRRLQKAREEGQVPRSRDLTHLAVLGVGLTLLWVTLPLAYERMRAVMRMGLRFDAPSVQEPRLMLERLADGLWLALGYYLPLGLAVAAAVVLALLAAGSYAFSAKPLMPEWSKVGLLSGLKRLFSRQQLFEVLKLLAITALLAVIGALYVASHMNGFAALLLRPLDAALAQAGDWLFLGVASLLAVVLLVAAVDVPLQQYLYRHRLRMSLQEVKDEHKETEGNPLVKSKRRQRAREIAYGQSIRRVPEADVVVMNPTHYAVALRYDERTMTAPHVIAKGADLLALRIRDTAREAQVPVLQAPMLARALYAHTELDEPVPVALYTAVAQVLAYVYRLRAALRGQGPMPTPPQPSVPPELDPLHGRTAHP</sequence>
<dbReference type="EMBL" id="VJON01000014">
    <property type="protein sequence ID" value="TSE34804.1"/>
    <property type="molecule type" value="Genomic_DNA"/>
</dbReference>
<keyword evidence="4" id="KW-0813">Transport</keyword>
<dbReference type="PRINTS" id="PR00950">
    <property type="entry name" value="TYPE3IMSPROT"/>
</dbReference>
<keyword evidence="15" id="KW-0966">Cell projection</keyword>
<dbReference type="InterPro" id="IPR029025">
    <property type="entry name" value="T3SS_substrate_exporter_C"/>
</dbReference>
<gene>
    <name evidence="15" type="primary">flhB</name>
    <name evidence="15" type="ORF">Tchar_01157</name>
</gene>
<dbReference type="GO" id="GO:0009306">
    <property type="term" value="P:protein secretion"/>
    <property type="evidence" value="ECO:0007669"/>
    <property type="project" value="InterPro"/>
</dbReference>
<keyword evidence="6 14" id="KW-0812">Transmembrane</keyword>
<dbReference type="AlphaFoldDB" id="A0A554XG52"/>
<evidence type="ECO:0000256" key="2">
    <source>
        <dbReference type="ARBA" id="ARBA00010690"/>
    </source>
</evidence>
<feature type="transmembrane region" description="Helical" evidence="14">
    <location>
        <begin position="34"/>
        <end position="52"/>
    </location>
</feature>
<evidence type="ECO:0000256" key="3">
    <source>
        <dbReference type="ARBA" id="ARBA00021622"/>
    </source>
</evidence>
<feature type="transmembrane region" description="Helical" evidence="14">
    <location>
        <begin position="144"/>
        <end position="167"/>
    </location>
</feature>
<feature type="region of interest" description="Disordered" evidence="13">
    <location>
        <begin position="1"/>
        <end position="26"/>
    </location>
</feature>
<dbReference type="OrthoDB" id="9807950at2"/>
<evidence type="ECO:0000256" key="14">
    <source>
        <dbReference type="SAM" id="Phobius"/>
    </source>
</evidence>
<dbReference type="Gene3D" id="3.40.1690.10">
    <property type="entry name" value="secretion proteins EscU"/>
    <property type="match status" value="1"/>
</dbReference>
<name>A0A554XG52_9BURK</name>
<dbReference type="InterPro" id="IPR006135">
    <property type="entry name" value="T3SS_substrate_exporter"/>
</dbReference>
<keyword evidence="16" id="KW-1185">Reference proteome</keyword>
<evidence type="ECO:0000256" key="7">
    <source>
        <dbReference type="ARBA" id="ARBA00022795"/>
    </source>
</evidence>
<dbReference type="PANTHER" id="PTHR30531:SF12">
    <property type="entry name" value="FLAGELLAR BIOSYNTHETIC PROTEIN FLHB"/>
    <property type="match status" value="1"/>
</dbReference>
<evidence type="ECO:0000256" key="13">
    <source>
        <dbReference type="SAM" id="MobiDB-lite"/>
    </source>
</evidence>
<keyword evidence="5" id="KW-1003">Cell membrane</keyword>
<dbReference type="Pfam" id="PF01312">
    <property type="entry name" value="Bac_export_2"/>
    <property type="match status" value="1"/>
</dbReference>
<evidence type="ECO:0000256" key="6">
    <source>
        <dbReference type="ARBA" id="ARBA00022692"/>
    </source>
</evidence>
<evidence type="ECO:0000256" key="9">
    <source>
        <dbReference type="ARBA" id="ARBA00022989"/>
    </source>
</evidence>
<keyword evidence="15" id="KW-0969">Cilium</keyword>
<dbReference type="GO" id="GO:0005886">
    <property type="term" value="C:plasma membrane"/>
    <property type="evidence" value="ECO:0007669"/>
    <property type="project" value="UniProtKB-SubCell"/>
</dbReference>
<proteinExistence type="inferred from homology"/>
<evidence type="ECO:0000256" key="8">
    <source>
        <dbReference type="ARBA" id="ARBA00022927"/>
    </source>
</evidence>
<evidence type="ECO:0000256" key="4">
    <source>
        <dbReference type="ARBA" id="ARBA00022448"/>
    </source>
</evidence>
<dbReference type="SUPFAM" id="SSF160544">
    <property type="entry name" value="EscU C-terminal domain-like"/>
    <property type="match status" value="1"/>
</dbReference>
<keyword evidence="11" id="KW-1006">Bacterial flagellum protein export</keyword>